<keyword evidence="4" id="KW-0547">Nucleotide-binding</keyword>
<dbReference type="OrthoDB" id="9795548at2"/>
<dbReference type="PROSITE" id="PS50893">
    <property type="entry name" value="ABC_TRANSPORTER_2"/>
    <property type="match status" value="1"/>
</dbReference>
<dbReference type="InterPro" id="IPR050763">
    <property type="entry name" value="ABC_transporter_ATP-binding"/>
</dbReference>
<dbReference type="PANTHER" id="PTHR42711">
    <property type="entry name" value="ABC TRANSPORTER ATP-BINDING PROTEIN"/>
    <property type="match status" value="1"/>
</dbReference>
<dbReference type="InterPro" id="IPR003439">
    <property type="entry name" value="ABC_transporter-like_ATP-bd"/>
</dbReference>
<keyword evidence="8" id="KW-1185">Reference proteome</keyword>
<dbReference type="SMART" id="SM00382">
    <property type="entry name" value="AAA"/>
    <property type="match status" value="1"/>
</dbReference>
<accession>A0A517SR84</accession>
<dbReference type="InterPro" id="IPR003593">
    <property type="entry name" value="AAA+_ATPase"/>
</dbReference>
<protein>
    <submittedName>
        <fullName evidence="7">Putative ABC transporter ATP-binding protein YbhF</fullName>
    </submittedName>
</protein>
<keyword evidence="5 7" id="KW-0067">ATP-binding</keyword>
<evidence type="ECO:0000256" key="2">
    <source>
        <dbReference type="ARBA" id="ARBA00022448"/>
    </source>
</evidence>
<name>A0A517SR84_9BACT</name>
<sequence length="290" mass="31862">MIQVNNLTKTYQDLRRGSFTAVDHVSFAVKPGEIFGLLGPNGAGKTTVLRILSTVLKPTHGTAVVAGYDVVRDAADVRRSIGFVSNNTATYDRMTAWELVRYFGRLHGMQADSLDQRMDALFGKLRMDDFRDVPCAKLSTGMKQKVSIARALIHDPPVLVFDEATLGLDVMVARNLLQVIRALRDAGKCLIFSTHIMSEVERLCDRIAIMYQGQILDTGTLDELKQRHGHADFEEVFFSLLSQHEASASSEGNPTSEALTLEDEALSLESLTEHAVPAKQASPSAQDSLV</sequence>
<reference evidence="7 8" key="1">
    <citation type="submission" date="2019-02" db="EMBL/GenBank/DDBJ databases">
        <title>Deep-cultivation of Planctomycetes and their phenomic and genomic characterization uncovers novel biology.</title>
        <authorList>
            <person name="Wiegand S."/>
            <person name="Jogler M."/>
            <person name="Boedeker C."/>
            <person name="Pinto D."/>
            <person name="Vollmers J."/>
            <person name="Rivas-Marin E."/>
            <person name="Kohn T."/>
            <person name="Peeters S.H."/>
            <person name="Heuer A."/>
            <person name="Rast P."/>
            <person name="Oberbeckmann S."/>
            <person name="Bunk B."/>
            <person name="Jeske O."/>
            <person name="Meyerdierks A."/>
            <person name="Storesund J.E."/>
            <person name="Kallscheuer N."/>
            <person name="Luecker S."/>
            <person name="Lage O.M."/>
            <person name="Pohl T."/>
            <person name="Merkel B.J."/>
            <person name="Hornburger P."/>
            <person name="Mueller R.-W."/>
            <person name="Bruemmer F."/>
            <person name="Labrenz M."/>
            <person name="Spormann A.M."/>
            <person name="Op den Camp H."/>
            <person name="Overmann J."/>
            <person name="Amann R."/>
            <person name="Jetten M.S.M."/>
            <person name="Mascher T."/>
            <person name="Medema M.H."/>
            <person name="Devos D.P."/>
            <person name="Kaster A.-K."/>
            <person name="Ovreas L."/>
            <person name="Rohde M."/>
            <person name="Galperin M.Y."/>
            <person name="Jogler C."/>
        </authorList>
    </citation>
    <scope>NUCLEOTIDE SEQUENCE [LARGE SCALE GENOMIC DNA]</scope>
    <source>
        <strain evidence="7 8">SV_7m_r</strain>
    </source>
</reference>
<dbReference type="CDD" id="cd03266">
    <property type="entry name" value="ABC_NatA_sodium_exporter"/>
    <property type="match status" value="1"/>
</dbReference>
<evidence type="ECO:0000256" key="1">
    <source>
        <dbReference type="ARBA" id="ARBA00005417"/>
    </source>
</evidence>
<evidence type="ECO:0000259" key="6">
    <source>
        <dbReference type="PROSITE" id="PS50893"/>
    </source>
</evidence>
<evidence type="ECO:0000256" key="3">
    <source>
        <dbReference type="ARBA" id="ARBA00022458"/>
    </source>
</evidence>
<dbReference type="GO" id="GO:0016887">
    <property type="term" value="F:ATP hydrolysis activity"/>
    <property type="evidence" value="ECO:0007669"/>
    <property type="project" value="InterPro"/>
</dbReference>
<dbReference type="PANTHER" id="PTHR42711:SF5">
    <property type="entry name" value="ABC TRANSPORTER ATP-BINDING PROTEIN NATA"/>
    <property type="match status" value="1"/>
</dbReference>
<evidence type="ECO:0000256" key="4">
    <source>
        <dbReference type="ARBA" id="ARBA00022741"/>
    </source>
</evidence>
<dbReference type="EMBL" id="CP036272">
    <property type="protein sequence ID" value="QDT58640.1"/>
    <property type="molecule type" value="Genomic_DNA"/>
</dbReference>
<dbReference type="Pfam" id="PF00005">
    <property type="entry name" value="ABC_tran"/>
    <property type="match status" value="1"/>
</dbReference>
<proteinExistence type="inferred from homology"/>
<comment type="similarity">
    <text evidence="1">Belongs to the ABC transporter superfamily.</text>
</comment>
<evidence type="ECO:0000256" key="5">
    <source>
        <dbReference type="ARBA" id="ARBA00022840"/>
    </source>
</evidence>
<evidence type="ECO:0000313" key="7">
    <source>
        <dbReference type="EMBL" id="QDT58640.1"/>
    </source>
</evidence>
<organism evidence="7 8">
    <name type="scientific">Stieleria bergensis</name>
    <dbReference type="NCBI Taxonomy" id="2528025"/>
    <lineage>
        <taxon>Bacteria</taxon>
        <taxon>Pseudomonadati</taxon>
        <taxon>Planctomycetota</taxon>
        <taxon>Planctomycetia</taxon>
        <taxon>Pirellulales</taxon>
        <taxon>Pirellulaceae</taxon>
        <taxon>Stieleria</taxon>
    </lineage>
</organism>
<feature type="domain" description="ABC transporter" evidence="6">
    <location>
        <begin position="2"/>
        <end position="237"/>
    </location>
</feature>
<keyword evidence="3" id="KW-0536">Nodulation</keyword>
<dbReference type="RefSeq" id="WP_145269926.1">
    <property type="nucleotide sequence ID" value="NZ_CP036272.1"/>
</dbReference>
<evidence type="ECO:0000313" key="8">
    <source>
        <dbReference type="Proteomes" id="UP000315003"/>
    </source>
</evidence>
<dbReference type="SUPFAM" id="SSF52540">
    <property type="entry name" value="P-loop containing nucleoside triphosphate hydrolases"/>
    <property type="match status" value="1"/>
</dbReference>
<dbReference type="GO" id="GO:0005524">
    <property type="term" value="F:ATP binding"/>
    <property type="evidence" value="ECO:0007669"/>
    <property type="project" value="UniProtKB-KW"/>
</dbReference>
<gene>
    <name evidence="7" type="primary">ybhF_2</name>
    <name evidence="7" type="ORF">SV7mr_11330</name>
</gene>
<keyword evidence="2" id="KW-0813">Transport</keyword>
<dbReference type="Proteomes" id="UP000315003">
    <property type="component" value="Chromosome"/>
</dbReference>
<dbReference type="Gene3D" id="3.40.50.300">
    <property type="entry name" value="P-loop containing nucleotide triphosphate hydrolases"/>
    <property type="match status" value="1"/>
</dbReference>
<dbReference type="InterPro" id="IPR027417">
    <property type="entry name" value="P-loop_NTPase"/>
</dbReference>
<dbReference type="AlphaFoldDB" id="A0A517SR84"/>